<evidence type="ECO:0008006" key="3">
    <source>
        <dbReference type="Google" id="ProtNLM"/>
    </source>
</evidence>
<comment type="caution">
    <text evidence="1">The sequence shown here is derived from an EMBL/GenBank/DDBJ whole genome shotgun (WGS) entry which is preliminary data.</text>
</comment>
<protein>
    <recommendedName>
        <fullName evidence="3">Restriction endonuclease type IV Mrr domain-containing protein</fullName>
    </recommendedName>
</protein>
<sequence length="363" mass="40992">MTNDAVVGADPPDRAFGAENRARLLTEYFDAEAAEEVRVDTSWRHVYHLLMWIDRTIGLAHCYESDKCQPGRPWYARSLRFHQWLAEELGTTASDLSPRIDWLFTTAAQDLARSTELRSSALGDRGLQQRAPYEHLGMPLPGEDPELASVISETLDELPHPIPDGLANRLADRILVYLGSENKRKNLVGEGFEDTLASIFRRVDGIADRYDIFLRPALHELPGFNRPRGGDKTKRVDLALVRKSDNWRVLVSCKWSVRSDREEQFGRDFDAYARLESLGKNFGYVMVTNEFDPARLAAACEMRQLNELIFTDVVHVNPEGPRAVYEVGAPRRIGGGIERVIGHMDTGRLSSLESWLRGLQVSS</sequence>
<proteinExistence type="predicted"/>
<name>A0ABP5ALQ4_9ACTN</name>
<dbReference type="EMBL" id="BAAAMY010000004">
    <property type="protein sequence ID" value="GAA1915480.1"/>
    <property type="molecule type" value="Genomic_DNA"/>
</dbReference>
<dbReference type="Proteomes" id="UP001501612">
    <property type="component" value="Unassembled WGS sequence"/>
</dbReference>
<accession>A0ABP5ALQ4</accession>
<dbReference type="RefSeq" id="WP_344005944.1">
    <property type="nucleotide sequence ID" value="NZ_BAAAMY010000004.1"/>
</dbReference>
<gene>
    <name evidence="1" type="ORF">GCM10009737_16110</name>
</gene>
<keyword evidence="2" id="KW-1185">Reference proteome</keyword>
<reference evidence="2" key="1">
    <citation type="journal article" date="2019" name="Int. J. Syst. Evol. Microbiol.">
        <title>The Global Catalogue of Microorganisms (GCM) 10K type strain sequencing project: providing services to taxonomists for standard genome sequencing and annotation.</title>
        <authorList>
            <consortium name="The Broad Institute Genomics Platform"/>
            <consortium name="The Broad Institute Genome Sequencing Center for Infectious Disease"/>
            <person name="Wu L."/>
            <person name="Ma J."/>
        </authorList>
    </citation>
    <scope>NUCLEOTIDE SEQUENCE [LARGE SCALE GENOMIC DNA]</scope>
    <source>
        <strain evidence="2">JCM 14046</strain>
    </source>
</reference>
<organism evidence="1 2">
    <name type="scientific">Nocardioides lentus</name>
    <dbReference type="NCBI Taxonomy" id="338077"/>
    <lineage>
        <taxon>Bacteria</taxon>
        <taxon>Bacillati</taxon>
        <taxon>Actinomycetota</taxon>
        <taxon>Actinomycetes</taxon>
        <taxon>Propionibacteriales</taxon>
        <taxon>Nocardioidaceae</taxon>
        <taxon>Nocardioides</taxon>
    </lineage>
</organism>
<evidence type="ECO:0000313" key="1">
    <source>
        <dbReference type="EMBL" id="GAA1915480.1"/>
    </source>
</evidence>
<evidence type="ECO:0000313" key="2">
    <source>
        <dbReference type="Proteomes" id="UP001501612"/>
    </source>
</evidence>